<evidence type="ECO:0000256" key="10">
    <source>
        <dbReference type="ARBA" id="ARBA00022989"/>
    </source>
</evidence>
<dbReference type="Proteomes" id="UP001230005">
    <property type="component" value="Unassembled WGS sequence"/>
</dbReference>
<gene>
    <name evidence="20" type="ORF">J2S74_002389</name>
</gene>
<dbReference type="PANTHER" id="PTHR32282:SF32">
    <property type="entry name" value="PENICILLIN-BINDING PROTEIN 2A"/>
    <property type="match status" value="1"/>
</dbReference>
<dbReference type="RefSeq" id="WP_307325770.1">
    <property type="nucleotide sequence ID" value="NZ_JAUSUG010000008.1"/>
</dbReference>
<dbReference type="InterPro" id="IPR001460">
    <property type="entry name" value="PCN-bd_Tpept"/>
</dbReference>
<dbReference type="InterPro" id="IPR013783">
    <property type="entry name" value="Ig-like_fold"/>
</dbReference>
<evidence type="ECO:0000256" key="11">
    <source>
        <dbReference type="ARBA" id="ARBA00023136"/>
    </source>
</evidence>
<keyword evidence="10 17" id="KW-1133">Transmembrane helix</keyword>
<dbReference type="EMBL" id="JAUSUG010000008">
    <property type="protein sequence ID" value="MDQ0255007.1"/>
    <property type="molecule type" value="Genomic_DNA"/>
</dbReference>
<dbReference type="InterPro" id="IPR012338">
    <property type="entry name" value="Beta-lactam/transpept-like"/>
</dbReference>
<name>A0ABT9ZUU0_9BACI</name>
<dbReference type="Gene3D" id="3.40.710.10">
    <property type="entry name" value="DD-peptidase/beta-lactamase superfamily"/>
    <property type="match status" value="1"/>
</dbReference>
<feature type="compositionally biased region" description="Acidic residues" evidence="16">
    <location>
        <begin position="943"/>
        <end position="953"/>
    </location>
</feature>
<evidence type="ECO:0000256" key="9">
    <source>
        <dbReference type="ARBA" id="ARBA00022984"/>
    </source>
</evidence>
<organism evidence="20 21">
    <name type="scientific">Evansella vedderi</name>
    <dbReference type="NCBI Taxonomy" id="38282"/>
    <lineage>
        <taxon>Bacteria</taxon>
        <taxon>Bacillati</taxon>
        <taxon>Bacillota</taxon>
        <taxon>Bacilli</taxon>
        <taxon>Bacillales</taxon>
        <taxon>Bacillaceae</taxon>
        <taxon>Evansella</taxon>
    </lineage>
</organism>
<dbReference type="Gene3D" id="1.10.3810.10">
    <property type="entry name" value="Biosynthetic peptidoglycan transglycosylase-like"/>
    <property type="match status" value="1"/>
</dbReference>
<accession>A0ABT9ZUU0</accession>
<evidence type="ECO:0000259" key="18">
    <source>
        <dbReference type="Pfam" id="PF00905"/>
    </source>
</evidence>
<evidence type="ECO:0000313" key="20">
    <source>
        <dbReference type="EMBL" id="MDQ0255007.1"/>
    </source>
</evidence>
<keyword evidence="4" id="KW-0328">Glycosyltransferase</keyword>
<comment type="caution">
    <text evidence="20">The sequence shown here is derived from an EMBL/GenBank/DDBJ whole genome shotgun (WGS) entry which is preliminary data.</text>
</comment>
<feature type="domain" description="Penicillin-binding protein transpeptidase" evidence="18">
    <location>
        <begin position="421"/>
        <end position="663"/>
    </location>
</feature>
<keyword evidence="3" id="KW-0645">Protease</keyword>
<keyword evidence="5" id="KW-0808">Transferase</keyword>
<feature type="domain" description="Glycosyl transferase family 51" evidence="19">
    <location>
        <begin position="99"/>
        <end position="280"/>
    </location>
</feature>
<sequence>MSNHRFSFNKIFERKETLFIFKGIRITSQVVWNLFLIFATLTLMFIFFVGGAGAGYFASLVVDEPVRSYEDMKRDIYDYEEATEIYFANEIYLGDLPSPLERREVSLDEISQYVIDAVIATEDEYFFEHQGIVPKALLRAVYQDFSNAAMQTGGSTLTQQLIKNQILTSEVTHDRKAVEILLALRLEHFFDKEEILEAYLNVVPFGRNSSGTQIAGVQAAAQGIFGVNAKDLNLPQAAFIAGLPQSPFAYTPFIRRDGEVVVKDNLDPGLNRMQTVLNRMLSAGMITEEEHRDASAYDITEDFIGPQSSSIEDYPFITDEVRRRAREIIAKVLMEEAGVDLDEIEDENQRRLLETRYREEAARALQRNGYRIYTTVDKEIYDAHVRVVQEFQHFGPNKTRRVTDEQGEEVDKIYIEEAGSVLIENSTGRILSFVPGRDYDIQQYNHATVADRHIGSTMKPLLTYAIGFETGIIQPGTITPDIPHSYSDGTPVNNFDRRHLGFMTAREALQRSRNIPAVREAAKIPHDVRRSTLGNFGLESFFPDDSSFPHEATALGTLNLTVEATTNAYSVFANEGHYIESYMIERIETSNGEVIFEHESETNEVLSPQTNYLMIDMMRDVIYRSPGTATGIPSLLNFSADWAGKTGTSNDFVDSWFVAFNPNVSLGVWIGYDDTRLRVEQNYQGLTYGQRTQRLWAALANAAYEVNPDLMAPSHRFESPGGIVRQSICGISGKLPSDLCREAGLVTTDLFNSRFVPTEIDDSLERVNYVRVDGDYFKALDSTPSEFTKAGISVKEEYFDFGEDVDIMEFLPNNWDALIPDIDAPDNGKTPDQLTSLTASNNSISWNEHHEKDIIGYRVYYSPEQGVDFTLVDSVRWDEYYSYSGNEGAYYVTAVDVAGRESAPSEQVIIGEYIDPVAEEEERQRQEEEERRRQEEEERRNQEDEDDDEDDGNGDNNGNGNGNNGNRNGNGNGNGNENGNGDENDDTTNAFRWIWAAVIKAFPVRF</sequence>
<dbReference type="InterPro" id="IPR036950">
    <property type="entry name" value="PBP_transglycosylase"/>
</dbReference>
<reference evidence="20 21" key="1">
    <citation type="submission" date="2023-07" db="EMBL/GenBank/DDBJ databases">
        <title>Genomic Encyclopedia of Type Strains, Phase IV (KMG-IV): sequencing the most valuable type-strain genomes for metagenomic binning, comparative biology and taxonomic classification.</title>
        <authorList>
            <person name="Goeker M."/>
        </authorList>
    </citation>
    <scope>NUCLEOTIDE SEQUENCE [LARGE SCALE GENOMIC DNA]</scope>
    <source>
        <strain evidence="20 21">DSM 9768</strain>
    </source>
</reference>
<comment type="catalytic activity">
    <reaction evidence="14">
        <text>Preferential cleavage: (Ac)2-L-Lys-D-Ala-|-D-Ala. Also transpeptidation of peptidyl-alanyl moieties that are N-acyl substituents of D-alanine.</text>
        <dbReference type="EC" id="3.4.16.4"/>
    </reaction>
</comment>
<evidence type="ECO:0000256" key="13">
    <source>
        <dbReference type="ARBA" id="ARBA00023316"/>
    </source>
</evidence>
<evidence type="ECO:0000256" key="6">
    <source>
        <dbReference type="ARBA" id="ARBA00022692"/>
    </source>
</evidence>
<evidence type="ECO:0000256" key="1">
    <source>
        <dbReference type="ARBA" id="ARBA00022475"/>
    </source>
</evidence>
<keyword evidence="21" id="KW-1185">Reference proteome</keyword>
<dbReference type="Gene3D" id="3.90.1310.40">
    <property type="match status" value="1"/>
</dbReference>
<keyword evidence="9" id="KW-0573">Peptidoglycan synthesis</keyword>
<dbReference type="PANTHER" id="PTHR32282">
    <property type="entry name" value="BINDING PROTEIN TRANSPEPTIDASE, PUTATIVE-RELATED"/>
    <property type="match status" value="1"/>
</dbReference>
<dbReference type="SUPFAM" id="SSF49265">
    <property type="entry name" value="Fibronectin type III"/>
    <property type="match status" value="1"/>
</dbReference>
<keyword evidence="2" id="KW-0121">Carboxypeptidase</keyword>
<keyword evidence="8" id="KW-0133">Cell shape</keyword>
<feature type="compositionally biased region" description="Basic and acidic residues" evidence="16">
    <location>
        <begin position="922"/>
        <end position="942"/>
    </location>
</feature>
<evidence type="ECO:0000313" key="21">
    <source>
        <dbReference type="Proteomes" id="UP001230005"/>
    </source>
</evidence>
<evidence type="ECO:0000256" key="2">
    <source>
        <dbReference type="ARBA" id="ARBA00022645"/>
    </source>
</evidence>
<dbReference type="Pfam" id="PF00905">
    <property type="entry name" value="Transpeptidase"/>
    <property type="match status" value="1"/>
</dbReference>
<keyword evidence="12" id="KW-0511">Multifunctional enzyme</keyword>
<evidence type="ECO:0000256" key="3">
    <source>
        <dbReference type="ARBA" id="ARBA00022670"/>
    </source>
</evidence>
<dbReference type="Pfam" id="PF00912">
    <property type="entry name" value="Transgly"/>
    <property type="match status" value="1"/>
</dbReference>
<evidence type="ECO:0000256" key="12">
    <source>
        <dbReference type="ARBA" id="ARBA00023268"/>
    </source>
</evidence>
<dbReference type="SUPFAM" id="SSF56601">
    <property type="entry name" value="beta-lactamase/transpeptidase-like"/>
    <property type="match status" value="1"/>
</dbReference>
<keyword evidence="1" id="KW-1003">Cell membrane</keyword>
<evidence type="ECO:0000256" key="4">
    <source>
        <dbReference type="ARBA" id="ARBA00022676"/>
    </source>
</evidence>
<evidence type="ECO:0000259" key="19">
    <source>
        <dbReference type="Pfam" id="PF00912"/>
    </source>
</evidence>
<evidence type="ECO:0000256" key="7">
    <source>
        <dbReference type="ARBA" id="ARBA00022801"/>
    </source>
</evidence>
<dbReference type="InterPro" id="IPR050396">
    <property type="entry name" value="Glycosyltr_51/Transpeptidase"/>
</dbReference>
<dbReference type="InterPro" id="IPR036116">
    <property type="entry name" value="FN3_sf"/>
</dbReference>
<keyword evidence="6 17" id="KW-0812">Transmembrane</keyword>
<feature type="region of interest" description="Disordered" evidence="16">
    <location>
        <begin position="910"/>
        <end position="987"/>
    </location>
</feature>
<evidence type="ECO:0000256" key="15">
    <source>
        <dbReference type="ARBA" id="ARBA00049902"/>
    </source>
</evidence>
<evidence type="ECO:0000256" key="14">
    <source>
        <dbReference type="ARBA" id="ARBA00034000"/>
    </source>
</evidence>
<proteinExistence type="predicted"/>
<dbReference type="InterPro" id="IPR001264">
    <property type="entry name" value="Glyco_trans_51"/>
</dbReference>
<dbReference type="SUPFAM" id="SSF53955">
    <property type="entry name" value="Lysozyme-like"/>
    <property type="match status" value="1"/>
</dbReference>
<feature type="transmembrane region" description="Helical" evidence="17">
    <location>
        <begin position="30"/>
        <end position="58"/>
    </location>
</feature>
<evidence type="ECO:0000256" key="8">
    <source>
        <dbReference type="ARBA" id="ARBA00022960"/>
    </source>
</evidence>
<protein>
    <submittedName>
        <fullName evidence="20">Penicillin-binding protein</fullName>
    </submittedName>
</protein>
<evidence type="ECO:0000256" key="5">
    <source>
        <dbReference type="ARBA" id="ARBA00022679"/>
    </source>
</evidence>
<keyword evidence="7" id="KW-0378">Hydrolase</keyword>
<dbReference type="InterPro" id="IPR023346">
    <property type="entry name" value="Lysozyme-like_dom_sf"/>
</dbReference>
<evidence type="ECO:0000256" key="17">
    <source>
        <dbReference type="SAM" id="Phobius"/>
    </source>
</evidence>
<dbReference type="Gene3D" id="2.60.40.10">
    <property type="entry name" value="Immunoglobulins"/>
    <property type="match status" value="1"/>
</dbReference>
<keyword evidence="11 17" id="KW-0472">Membrane</keyword>
<comment type="catalytic activity">
    <reaction evidence="15">
        <text>[GlcNAc-(1-&gt;4)-Mur2Ac(oyl-L-Ala-gamma-D-Glu-L-Lys-D-Ala-D-Ala)](n)-di-trans,octa-cis-undecaprenyl diphosphate + beta-D-GlcNAc-(1-&gt;4)-Mur2Ac(oyl-L-Ala-gamma-D-Glu-L-Lys-D-Ala-D-Ala)-di-trans,octa-cis-undecaprenyl diphosphate = [GlcNAc-(1-&gt;4)-Mur2Ac(oyl-L-Ala-gamma-D-Glu-L-Lys-D-Ala-D-Ala)](n+1)-di-trans,octa-cis-undecaprenyl diphosphate + di-trans,octa-cis-undecaprenyl diphosphate + H(+)</text>
        <dbReference type="Rhea" id="RHEA:23708"/>
        <dbReference type="Rhea" id="RHEA-COMP:9602"/>
        <dbReference type="Rhea" id="RHEA-COMP:9603"/>
        <dbReference type="ChEBI" id="CHEBI:15378"/>
        <dbReference type="ChEBI" id="CHEBI:58405"/>
        <dbReference type="ChEBI" id="CHEBI:60033"/>
        <dbReference type="ChEBI" id="CHEBI:78435"/>
        <dbReference type="EC" id="2.4.99.28"/>
    </reaction>
</comment>
<dbReference type="CDD" id="cd00063">
    <property type="entry name" value="FN3"/>
    <property type="match status" value="1"/>
</dbReference>
<dbReference type="InterPro" id="IPR003961">
    <property type="entry name" value="FN3_dom"/>
</dbReference>
<keyword evidence="13" id="KW-0961">Cell wall biogenesis/degradation</keyword>
<evidence type="ECO:0000256" key="16">
    <source>
        <dbReference type="SAM" id="MobiDB-lite"/>
    </source>
</evidence>
<feature type="compositionally biased region" description="Gly residues" evidence="16">
    <location>
        <begin position="955"/>
        <end position="978"/>
    </location>
</feature>